<evidence type="ECO:0000256" key="1">
    <source>
        <dbReference type="ARBA" id="ARBA00004251"/>
    </source>
</evidence>
<dbReference type="InterPro" id="IPR008271">
    <property type="entry name" value="Ser/Thr_kinase_AS"/>
</dbReference>
<dbReference type="InterPro" id="IPR024171">
    <property type="entry name" value="SRK-like_kinase"/>
</dbReference>
<keyword evidence="12" id="KW-1015">Disulfide bond</keyword>
<dbReference type="Pfam" id="PF01453">
    <property type="entry name" value="B_lectin"/>
    <property type="match status" value="1"/>
</dbReference>
<dbReference type="InterPro" id="IPR000858">
    <property type="entry name" value="S_locus_glycoprot_dom"/>
</dbReference>
<dbReference type="InterPro" id="IPR001480">
    <property type="entry name" value="Bulb-type_lectin_dom"/>
</dbReference>
<dbReference type="Pfam" id="PF11883">
    <property type="entry name" value="DUF3403"/>
    <property type="match status" value="1"/>
</dbReference>
<proteinExistence type="inferred from homology"/>
<dbReference type="Pfam" id="PF07714">
    <property type="entry name" value="PK_Tyr_Ser-Thr"/>
    <property type="match status" value="1"/>
</dbReference>
<keyword evidence="13" id="KW-0325">Glycoprotein</keyword>
<evidence type="ECO:0000256" key="10">
    <source>
        <dbReference type="ARBA" id="ARBA00022989"/>
    </source>
</evidence>
<evidence type="ECO:0000256" key="2">
    <source>
        <dbReference type="ARBA" id="ARBA00022475"/>
    </source>
</evidence>
<keyword evidence="3 14" id="KW-0723">Serine/threonine-protein kinase</keyword>
<dbReference type="SMART" id="SM00220">
    <property type="entry name" value="S_TKc"/>
    <property type="match status" value="1"/>
</dbReference>
<comment type="caution">
    <text evidence="20">The sequence shown here is derived from an EMBL/GenBank/DDBJ whole genome shotgun (WGS) entry which is preliminary data.</text>
</comment>
<dbReference type="Pfam" id="PF00954">
    <property type="entry name" value="S_locus_glycop"/>
    <property type="match status" value="1"/>
</dbReference>
<dbReference type="Proteomes" id="UP001187471">
    <property type="component" value="Unassembled WGS sequence"/>
</dbReference>
<keyword evidence="11 15" id="KW-0472">Membrane</keyword>
<evidence type="ECO:0000259" key="17">
    <source>
        <dbReference type="PROSITE" id="PS50011"/>
    </source>
</evidence>
<keyword evidence="21" id="KW-1185">Reference proteome</keyword>
<evidence type="ECO:0000259" key="18">
    <source>
        <dbReference type="PROSITE" id="PS50927"/>
    </source>
</evidence>
<dbReference type="GO" id="GO:0048544">
    <property type="term" value="P:recognition of pollen"/>
    <property type="evidence" value="ECO:0007669"/>
    <property type="project" value="InterPro"/>
</dbReference>
<evidence type="ECO:0000256" key="14">
    <source>
        <dbReference type="PIRNR" id="PIRNR000641"/>
    </source>
</evidence>
<evidence type="ECO:0000256" key="11">
    <source>
        <dbReference type="ARBA" id="ARBA00023136"/>
    </source>
</evidence>
<dbReference type="InterPro" id="IPR021820">
    <property type="entry name" value="S-locus_recpt_kinase_C"/>
</dbReference>
<evidence type="ECO:0000313" key="21">
    <source>
        <dbReference type="Proteomes" id="UP001187471"/>
    </source>
</evidence>
<evidence type="ECO:0000256" key="4">
    <source>
        <dbReference type="ARBA" id="ARBA00022679"/>
    </source>
</evidence>
<dbReference type="Gene3D" id="3.30.200.20">
    <property type="entry name" value="Phosphorylase Kinase, domain 1"/>
    <property type="match status" value="1"/>
</dbReference>
<dbReference type="PIRSF" id="PIRSF000641">
    <property type="entry name" value="SRK"/>
    <property type="match status" value="1"/>
</dbReference>
<evidence type="ECO:0000256" key="12">
    <source>
        <dbReference type="ARBA" id="ARBA00023157"/>
    </source>
</evidence>
<dbReference type="InterPro" id="IPR011009">
    <property type="entry name" value="Kinase-like_dom_sf"/>
</dbReference>
<dbReference type="GO" id="GO:0004674">
    <property type="term" value="F:protein serine/threonine kinase activity"/>
    <property type="evidence" value="ECO:0007669"/>
    <property type="project" value="UniProtKB-KW"/>
</dbReference>
<gene>
    <name evidence="20" type="ORF">RJ640_017572</name>
</gene>
<comment type="subcellular location">
    <subcellularLocation>
        <location evidence="1">Cell membrane</location>
        <topology evidence="1">Single-pass type I membrane protein</topology>
    </subcellularLocation>
</comment>
<evidence type="ECO:0000313" key="20">
    <source>
        <dbReference type="EMBL" id="KAK2987269.1"/>
    </source>
</evidence>
<dbReference type="PROSITE" id="PS50948">
    <property type="entry name" value="PAN"/>
    <property type="match status" value="1"/>
</dbReference>
<reference evidence="20" key="1">
    <citation type="submission" date="2022-12" db="EMBL/GenBank/DDBJ databases">
        <title>Draft genome assemblies for two species of Escallonia (Escalloniales).</title>
        <authorList>
            <person name="Chanderbali A."/>
            <person name="Dervinis C."/>
            <person name="Anghel I."/>
            <person name="Soltis D."/>
            <person name="Soltis P."/>
            <person name="Zapata F."/>
        </authorList>
    </citation>
    <scope>NUCLEOTIDE SEQUENCE</scope>
    <source>
        <strain evidence="20">UCBG92.1500</strain>
        <tissue evidence="20">Leaf</tissue>
    </source>
</reference>
<keyword evidence="6 16" id="KW-0732">Signal</keyword>
<dbReference type="FunFam" id="3.30.200.20:FF:000145">
    <property type="entry name" value="receptor-like serine/threonine-protein kinase SD1-8"/>
    <property type="match status" value="1"/>
</dbReference>
<keyword evidence="10 15" id="KW-1133">Transmembrane helix</keyword>
<evidence type="ECO:0000256" key="13">
    <source>
        <dbReference type="ARBA" id="ARBA00023180"/>
    </source>
</evidence>
<comment type="catalytic activity">
    <reaction evidence="14">
        <text>L-seryl-[protein] + ATP = O-phospho-L-seryl-[protein] + ADP + H(+)</text>
        <dbReference type="Rhea" id="RHEA:17989"/>
        <dbReference type="Rhea" id="RHEA-COMP:9863"/>
        <dbReference type="Rhea" id="RHEA-COMP:11604"/>
        <dbReference type="ChEBI" id="CHEBI:15378"/>
        <dbReference type="ChEBI" id="CHEBI:29999"/>
        <dbReference type="ChEBI" id="CHEBI:30616"/>
        <dbReference type="ChEBI" id="CHEBI:83421"/>
        <dbReference type="ChEBI" id="CHEBI:456216"/>
        <dbReference type="EC" id="2.7.11.1"/>
    </reaction>
</comment>
<evidence type="ECO:0000256" key="3">
    <source>
        <dbReference type="ARBA" id="ARBA00022527"/>
    </source>
</evidence>
<dbReference type="SUPFAM" id="SSF51110">
    <property type="entry name" value="alpha-D-mannose-specific plant lectins"/>
    <property type="match status" value="1"/>
</dbReference>
<feature type="domain" description="Apple" evidence="19">
    <location>
        <begin position="332"/>
        <end position="416"/>
    </location>
</feature>
<dbReference type="GO" id="GO:0005524">
    <property type="term" value="F:ATP binding"/>
    <property type="evidence" value="ECO:0007669"/>
    <property type="project" value="UniProtKB-KW"/>
</dbReference>
<dbReference type="InterPro" id="IPR003609">
    <property type="entry name" value="Pan_app"/>
</dbReference>
<dbReference type="InterPro" id="IPR001245">
    <property type="entry name" value="Ser-Thr/Tyr_kinase_cat_dom"/>
</dbReference>
<dbReference type="CDD" id="cd14066">
    <property type="entry name" value="STKc_IRAK"/>
    <property type="match status" value="1"/>
</dbReference>
<keyword evidence="8 14" id="KW-0418">Kinase</keyword>
<dbReference type="Gene3D" id="2.90.10.10">
    <property type="entry name" value="Bulb-type lectin domain"/>
    <property type="match status" value="1"/>
</dbReference>
<evidence type="ECO:0000256" key="6">
    <source>
        <dbReference type="ARBA" id="ARBA00022729"/>
    </source>
</evidence>
<sequence>MSLLQFLLLLLQFSCLKFCTCTDTLTSTFLIKDNETIISNSTNFKLGFFSPVNSTSRYVGILYNIPVQTAMWVANRDKPLNDTFGTVAISGDGNLVVLDGRQQLIWSSNVSNSMANSSAQLLDSGNLVLLDRSGRTLWQSFEHPCDSFLQNTRISVSNTHEKSLLTSWRSPSDPSIGIYSVGLNTPNLPQIIVWNGSNPYWRSGPWNGQIFIGIPNMDSVYGNGFDLTSLDDGSAYLTFSYANASIITYFFLNSEGGLVQKYWYDGKTDWEITWTAIEDECDVYGKCGAFGRCDIQDSRLCTCLEGFEPRNLDEWSRKNWTGGCQRRAPLQCERNTSISNQGKQDGFLKLTPVKVPDFAEWSYAQEGDCGSECLNNCSCIAYAYYSGIGCMHWSSNLIDTVKFRGSGGVDLYIRVAYSELDKKKNMDMIIAITVIIGSISIVLVTFFAWKCMAKGKGRKNRSELLLYGRGENSLEHSGEGSPQEKINQVKLEELPVFKFEKLAEATENFHAAKKLGQGGFGPVYKGKLSNGQEIAVKRLSRSSGQGIEEFMNEVVVISKLQHRNLVRLLGCCVEGEEKMLIYEYMPNRSLDVILFDPLTQKSLDWEKRRNIIEGIGRGLLYLHRDSRLRIIHRDLKASNILLDEELNPKISDFGMARIFRGNQDQANTVRVVGTYGYMAPEYAMEGRFSEKSDVFSFGVLLLEIVSGRRNTSFYHDEHELSLLGYAWKLWNQEKLVELIDPRISESCFQMDILRYIHVGFLCVQEVAKDRPTISTVLSMLSSEIKDLPTPRQPAFTERQTSSETEFRQQSRTRCSINNLSVTVVEGR</sequence>
<evidence type="ECO:0000256" key="7">
    <source>
        <dbReference type="ARBA" id="ARBA00022741"/>
    </source>
</evidence>
<feature type="signal peptide" evidence="16">
    <location>
        <begin position="1"/>
        <end position="21"/>
    </location>
</feature>
<evidence type="ECO:0000256" key="8">
    <source>
        <dbReference type="ARBA" id="ARBA00022777"/>
    </source>
</evidence>
<dbReference type="PROSITE" id="PS50011">
    <property type="entry name" value="PROTEIN_KINASE_DOM"/>
    <property type="match status" value="1"/>
</dbReference>
<evidence type="ECO:0000256" key="9">
    <source>
        <dbReference type="ARBA" id="ARBA00022840"/>
    </source>
</evidence>
<dbReference type="EMBL" id="JAVXUO010001000">
    <property type="protein sequence ID" value="KAK2987269.1"/>
    <property type="molecule type" value="Genomic_DNA"/>
</dbReference>
<comment type="catalytic activity">
    <reaction evidence="14">
        <text>L-threonyl-[protein] + ATP = O-phospho-L-threonyl-[protein] + ADP + H(+)</text>
        <dbReference type="Rhea" id="RHEA:46608"/>
        <dbReference type="Rhea" id="RHEA-COMP:11060"/>
        <dbReference type="Rhea" id="RHEA-COMP:11605"/>
        <dbReference type="ChEBI" id="CHEBI:15378"/>
        <dbReference type="ChEBI" id="CHEBI:30013"/>
        <dbReference type="ChEBI" id="CHEBI:30616"/>
        <dbReference type="ChEBI" id="CHEBI:61977"/>
        <dbReference type="ChEBI" id="CHEBI:456216"/>
        <dbReference type="EC" id="2.7.11.1"/>
    </reaction>
</comment>
<dbReference type="CDD" id="cd01098">
    <property type="entry name" value="PAN_AP_plant"/>
    <property type="match status" value="1"/>
</dbReference>
<evidence type="ECO:0000259" key="19">
    <source>
        <dbReference type="PROSITE" id="PS50948"/>
    </source>
</evidence>
<feature type="domain" description="Protein kinase" evidence="17">
    <location>
        <begin position="509"/>
        <end position="795"/>
    </location>
</feature>
<dbReference type="CDD" id="cd00054">
    <property type="entry name" value="EGF_CA"/>
    <property type="match status" value="1"/>
</dbReference>
<organism evidence="20 21">
    <name type="scientific">Escallonia rubra</name>
    <dbReference type="NCBI Taxonomy" id="112253"/>
    <lineage>
        <taxon>Eukaryota</taxon>
        <taxon>Viridiplantae</taxon>
        <taxon>Streptophyta</taxon>
        <taxon>Embryophyta</taxon>
        <taxon>Tracheophyta</taxon>
        <taxon>Spermatophyta</taxon>
        <taxon>Magnoliopsida</taxon>
        <taxon>eudicotyledons</taxon>
        <taxon>Gunneridae</taxon>
        <taxon>Pentapetalae</taxon>
        <taxon>asterids</taxon>
        <taxon>campanulids</taxon>
        <taxon>Escalloniales</taxon>
        <taxon>Escalloniaceae</taxon>
        <taxon>Escallonia</taxon>
    </lineage>
</organism>
<dbReference type="SUPFAM" id="SSF56112">
    <property type="entry name" value="Protein kinase-like (PK-like)"/>
    <property type="match status" value="1"/>
</dbReference>
<dbReference type="AlphaFoldDB" id="A0AA88UJF4"/>
<dbReference type="FunFam" id="1.10.510.10:FF:000467">
    <property type="entry name" value="Liguleless narrow1"/>
    <property type="match status" value="1"/>
</dbReference>
<dbReference type="PROSITE" id="PS00108">
    <property type="entry name" value="PROTEIN_KINASE_ST"/>
    <property type="match status" value="1"/>
</dbReference>
<dbReference type="PROSITE" id="PS50927">
    <property type="entry name" value="BULB_LECTIN"/>
    <property type="match status" value="1"/>
</dbReference>
<dbReference type="InterPro" id="IPR036426">
    <property type="entry name" value="Bulb-type_lectin_dom_sf"/>
</dbReference>
<dbReference type="InterPro" id="IPR000719">
    <property type="entry name" value="Prot_kinase_dom"/>
</dbReference>
<comment type="similarity">
    <text evidence="14">Belongs to the protein kinase superfamily. Ser/Thr protein kinase family.</text>
</comment>
<name>A0AA88UJF4_9ASTE</name>
<dbReference type="SMART" id="SM00473">
    <property type="entry name" value="PAN_AP"/>
    <property type="match status" value="1"/>
</dbReference>
<feature type="chain" id="PRO_5041648685" description="Receptor-like serine/threonine-protein kinase" evidence="16">
    <location>
        <begin position="22"/>
        <end position="827"/>
    </location>
</feature>
<evidence type="ECO:0000256" key="15">
    <source>
        <dbReference type="SAM" id="Phobius"/>
    </source>
</evidence>
<dbReference type="CDD" id="cd00028">
    <property type="entry name" value="B_lectin"/>
    <property type="match status" value="1"/>
</dbReference>
<dbReference type="GO" id="GO:0005886">
    <property type="term" value="C:plasma membrane"/>
    <property type="evidence" value="ECO:0007669"/>
    <property type="project" value="UniProtKB-SubCell"/>
</dbReference>
<dbReference type="PANTHER" id="PTHR27002:SF1082">
    <property type="entry name" value="OS06G0693000 PROTEIN"/>
    <property type="match status" value="1"/>
</dbReference>
<dbReference type="SMART" id="SM00108">
    <property type="entry name" value="B_lectin"/>
    <property type="match status" value="1"/>
</dbReference>
<feature type="domain" description="Bulb-type lectin" evidence="18">
    <location>
        <begin position="22"/>
        <end position="142"/>
    </location>
</feature>
<keyword evidence="9 14" id="KW-0067">ATP-binding</keyword>
<dbReference type="EC" id="2.7.11.1" evidence="14"/>
<keyword evidence="5 15" id="KW-0812">Transmembrane</keyword>
<dbReference type="PANTHER" id="PTHR27002">
    <property type="entry name" value="RECEPTOR-LIKE SERINE/THREONINE-PROTEIN KINASE SD1-8"/>
    <property type="match status" value="1"/>
</dbReference>
<keyword evidence="2" id="KW-1003">Cell membrane</keyword>
<dbReference type="Gene3D" id="1.10.510.10">
    <property type="entry name" value="Transferase(Phosphotransferase) domain 1"/>
    <property type="match status" value="1"/>
</dbReference>
<accession>A0AA88UJF4</accession>
<evidence type="ECO:0000256" key="16">
    <source>
        <dbReference type="SAM" id="SignalP"/>
    </source>
</evidence>
<keyword evidence="7 14" id="KW-0547">Nucleotide-binding</keyword>
<protein>
    <recommendedName>
        <fullName evidence="14">Receptor-like serine/threonine-protein kinase</fullName>
        <ecNumber evidence="14">2.7.11.1</ecNumber>
    </recommendedName>
</protein>
<keyword evidence="4 14" id="KW-0808">Transferase</keyword>
<dbReference type="Pfam" id="PF08276">
    <property type="entry name" value="PAN_2"/>
    <property type="match status" value="1"/>
</dbReference>
<dbReference type="FunFam" id="2.90.10.10:FF:000001">
    <property type="entry name" value="G-type lectin S-receptor-like serine/threonine-protein kinase"/>
    <property type="match status" value="1"/>
</dbReference>
<evidence type="ECO:0000256" key="5">
    <source>
        <dbReference type="ARBA" id="ARBA00022692"/>
    </source>
</evidence>
<feature type="transmembrane region" description="Helical" evidence="15">
    <location>
        <begin position="428"/>
        <end position="449"/>
    </location>
</feature>